<comment type="caution">
    <text evidence="1">The sequence shown here is derived from an EMBL/GenBank/DDBJ whole genome shotgun (WGS) entry which is preliminary data.</text>
</comment>
<evidence type="ECO:0000313" key="2">
    <source>
        <dbReference type="Proteomes" id="UP001162483"/>
    </source>
</evidence>
<evidence type="ECO:0000313" key="1">
    <source>
        <dbReference type="EMBL" id="CAI9553586.1"/>
    </source>
</evidence>
<dbReference type="Proteomes" id="UP001162483">
    <property type="component" value="Unassembled WGS sequence"/>
</dbReference>
<feature type="non-terminal residue" evidence="1">
    <location>
        <position position="1"/>
    </location>
</feature>
<accession>A0ABN9C0S1</accession>
<sequence length="105" mass="11651">DCPIADILLQSGTCVHNHVYICNFAVLGRGPRRRLRPQMSITESRPVVTRQRPVITEHLRRGGRLFCLQAIFLPVSLSTLLRMAVHSTAIPISVLTVKNTPPAPC</sequence>
<keyword evidence="2" id="KW-1185">Reference proteome</keyword>
<proteinExistence type="predicted"/>
<name>A0ABN9C0S1_9NEOB</name>
<protein>
    <submittedName>
        <fullName evidence="1">Uncharacterized protein</fullName>
    </submittedName>
</protein>
<gene>
    <name evidence="1" type="ORF">SPARVUS_LOCUS4066727</name>
</gene>
<organism evidence="1 2">
    <name type="scientific">Staurois parvus</name>
    <dbReference type="NCBI Taxonomy" id="386267"/>
    <lineage>
        <taxon>Eukaryota</taxon>
        <taxon>Metazoa</taxon>
        <taxon>Chordata</taxon>
        <taxon>Craniata</taxon>
        <taxon>Vertebrata</taxon>
        <taxon>Euteleostomi</taxon>
        <taxon>Amphibia</taxon>
        <taxon>Batrachia</taxon>
        <taxon>Anura</taxon>
        <taxon>Neobatrachia</taxon>
        <taxon>Ranoidea</taxon>
        <taxon>Ranidae</taxon>
        <taxon>Staurois</taxon>
    </lineage>
</organism>
<dbReference type="EMBL" id="CATNWA010007222">
    <property type="protein sequence ID" value="CAI9553586.1"/>
    <property type="molecule type" value="Genomic_DNA"/>
</dbReference>
<reference evidence="1" key="1">
    <citation type="submission" date="2023-05" db="EMBL/GenBank/DDBJ databases">
        <authorList>
            <person name="Stuckert A."/>
        </authorList>
    </citation>
    <scope>NUCLEOTIDE SEQUENCE</scope>
</reference>